<sequence length="158" mass="17625">MPYLVNADLITFEDGEITQPREPLQKDRCSILGGEYCSLYNLTPGCISKLRIKNLIYGENLASVLRENRVLPTKGCDLLDMDVSDKAVVDILDAVVALPLRPPSFEIHFEEKRTKSLREAIVDKFKDAADFHGALTFNLITVSTCKNQISFSFANALS</sequence>
<dbReference type="AlphaFoldDB" id="A0A7E4W669"/>
<keyword evidence="1" id="KW-1185">Reference proteome</keyword>
<dbReference type="Proteomes" id="UP000492821">
    <property type="component" value="Unassembled WGS sequence"/>
</dbReference>
<evidence type="ECO:0000313" key="1">
    <source>
        <dbReference type="Proteomes" id="UP000492821"/>
    </source>
</evidence>
<name>A0A7E4W669_PANRE</name>
<protein>
    <submittedName>
        <fullName evidence="2">Recep_L_domain domain-containing protein</fullName>
    </submittedName>
</protein>
<organism evidence="1 2">
    <name type="scientific">Panagrellus redivivus</name>
    <name type="common">Microworm</name>
    <dbReference type="NCBI Taxonomy" id="6233"/>
    <lineage>
        <taxon>Eukaryota</taxon>
        <taxon>Metazoa</taxon>
        <taxon>Ecdysozoa</taxon>
        <taxon>Nematoda</taxon>
        <taxon>Chromadorea</taxon>
        <taxon>Rhabditida</taxon>
        <taxon>Tylenchina</taxon>
        <taxon>Panagrolaimomorpha</taxon>
        <taxon>Panagrolaimoidea</taxon>
        <taxon>Panagrolaimidae</taxon>
        <taxon>Panagrellus</taxon>
    </lineage>
</organism>
<reference evidence="2" key="2">
    <citation type="submission" date="2020-10" db="UniProtKB">
        <authorList>
            <consortium name="WormBaseParasite"/>
        </authorList>
    </citation>
    <scope>IDENTIFICATION</scope>
</reference>
<reference evidence="1" key="1">
    <citation type="journal article" date="2013" name="Genetics">
        <title>The draft genome and transcriptome of Panagrellus redivivus are shaped by the harsh demands of a free-living lifestyle.</title>
        <authorList>
            <person name="Srinivasan J."/>
            <person name="Dillman A.R."/>
            <person name="Macchietto M.G."/>
            <person name="Heikkinen L."/>
            <person name="Lakso M."/>
            <person name="Fracchia K.M."/>
            <person name="Antoshechkin I."/>
            <person name="Mortazavi A."/>
            <person name="Wong G."/>
            <person name="Sternberg P.W."/>
        </authorList>
    </citation>
    <scope>NUCLEOTIDE SEQUENCE [LARGE SCALE GENOMIC DNA]</scope>
    <source>
        <strain evidence="1">MT8872</strain>
    </source>
</reference>
<evidence type="ECO:0000313" key="2">
    <source>
        <dbReference type="WBParaSite" id="Pan_g7837.t1"/>
    </source>
</evidence>
<dbReference type="WBParaSite" id="Pan_g7837.t1">
    <property type="protein sequence ID" value="Pan_g7837.t1"/>
    <property type="gene ID" value="Pan_g7837"/>
</dbReference>
<accession>A0A7E4W669</accession>
<proteinExistence type="predicted"/>